<sequence>MSRITGAVRDKVGSMSTRMRYLFLFATVLGGSFLIISINTISDIAYISSGVIPWSSIRYKEVESYTEQSYTINTEGCVIPALKPLGEEIKQFVKYPTKIKPCPDSQLSLLANNKTHIWVRPENKEYYNISLYKTFTCCYKSFYRPLSVKDVTSFDIDERVNYSDCKYFSQIIEVNDEFVSAYCEADGRKIYHQYYLFAHKKSFVPLSSWVPSQNKTSYSVIIMGVDAVSRLNFHRTMPRTLAMLKKKGAVELLGYNKVGDNTFPNLIPMLMGKSVTELKTSCTPNEKATFDNCPFIWEWYKEAGYYTAFGEDSSSLGTFNYEKAGFIRTPTDYYIHTFINEAENNVGMNKDLNSFLCMNDKYFFDVLLEYIENLTLTLKSSKFFGLFWEVTMSHDYANYPMLMDKHYADFFNRLDASNYLEEAIIILVSDHGIRWGEFRSTNQGRLEERLPFVYVLTPKNFREKYNTAFNNLQLNSRRLTTPYDLHATLIDLINLEGIENSVIDRRSNKTTSKSQAYSLFLPIPENRTCFQAHIDDHWCTCHKGHFLSPYSVKALGIAEKLVQSINMLLIEYTQCAQLKLSELLEITEMEVNSPEDDKIEWREYMIMIKTTPGEGVFEGTLRYDGHKWGIAGTVSRLNLYGNQSRCVHNYLLKLYCYCNS</sequence>
<keyword evidence="1" id="KW-1133">Transmembrane helix</keyword>
<keyword evidence="1" id="KW-0472">Membrane</keyword>
<gene>
    <name evidence="2" type="ORF">BINO364_LOCUS11589</name>
</gene>
<protein>
    <submittedName>
        <fullName evidence="2">Uncharacterized protein</fullName>
    </submittedName>
</protein>
<keyword evidence="1" id="KW-0812">Transmembrane</keyword>
<dbReference type="PANTHER" id="PTHR10974">
    <property type="entry name" value="FI08016P-RELATED"/>
    <property type="match status" value="1"/>
</dbReference>
<dbReference type="Pfam" id="PF02995">
    <property type="entry name" value="DUF229"/>
    <property type="match status" value="1"/>
</dbReference>
<evidence type="ECO:0000256" key="1">
    <source>
        <dbReference type="SAM" id="Phobius"/>
    </source>
</evidence>
<evidence type="ECO:0000313" key="2">
    <source>
        <dbReference type="EMBL" id="CAH0726076.1"/>
    </source>
</evidence>
<proteinExistence type="predicted"/>
<feature type="transmembrane region" description="Helical" evidence="1">
    <location>
        <begin position="21"/>
        <end position="41"/>
    </location>
</feature>
<dbReference type="InterPro" id="IPR004245">
    <property type="entry name" value="DUF229"/>
</dbReference>
<dbReference type="SUPFAM" id="SSF53649">
    <property type="entry name" value="Alkaline phosphatase-like"/>
    <property type="match status" value="1"/>
</dbReference>
<feature type="non-terminal residue" evidence="2">
    <location>
        <position position="660"/>
    </location>
</feature>
<accession>A0A8J9YHB7</accession>
<dbReference type="OrthoDB" id="413313at2759"/>
<dbReference type="FunFam" id="3.40.720.10:FF:000017">
    <property type="entry name" value="Predicted protein"/>
    <property type="match status" value="1"/>
</dbReference>
<name>A0A8J9YHB7_9NEOP</name>
<dbReference type="GO" id="GO:0005615">
    <property type="term" value="C:extracellular space"/>
    <property type="evidence" value="ECO:0007669"/>
    <property type="project" value="TreeGrafter"/>
</dbReference>
<organism evidence="2 3">
    <name type="scientific">Brenthis ino</name>
    <name type="common">lesser marbled fritillary</name>
    <dbReference type="NCBI Taxonomy" id="405034"/>
    <lineage>
        <taxon>Eukaryota</taxon>
        <taxon>Metazoa</taxon>
        <taxon>Ecdysozoa</taxon>
        <taxon>Arthropoda</taxon>
        <taxon>Hexapoda</taxon>
        <taxon>Insecta</taxon>
        <taxon>Pterygota</taxon>
        <taxon>Neoptera</taxon>
        <taxon>Endopterygota</taxon>
        <taxon>Lepidoptera</taxon>
        <taxon>Glossata</taxon>
        <taxon>Ditrysia</taxon>
        <taxon>Papilionoidea</taxon>
        <taxon>Nymphalidae</taxon>
        <taxon>Heliconiinae</taxon>
        <taxon>Argynnini</taxon>
        <taxon>Brenthis</taxon>
    </lineage>
</organism>
<evidence type="ECO:0000313" key="3">
    <source>
        <dbReference type="Proteomes" id="UP000838878"/>
    </source>
</evidence>
<reference evidence="2" key="1">
    <citation type="submission" date="2021-12" db="EMBL/GenBank/DDBJ databases">
        <authorList>
            <person name="Martin H S."/>
        </authorList>
    </citation>
    <scope>NUCLEOTIDE SEQUENCE</scope>
</reference>
<dbReference type="InterPro" id="IPR017850">
    <property type="entry name" value="Alkaline_phosphatase_core_sf"/>
</dbReference>
<dbReference type="AlphaFoldDB" id="A0A8J9YHB7"/>
<dbReference type="EMBL" id="OV170225">
    <property type="protein sequence ID" value="CAH0726076.1"/>
    <property type="molecule type" value="Genomic_DNA"/>
</dbReference>
<dbReference type="CDD" id="cd16021">
    <property type="entry name" value="ALP_like"/>
    <property type="match status" value="1"/>
</dbReference>
<dbReference type="PANTHER" id="PTHR10974:SF1">
    <property type="entry name" value="FI08016P-RELATED"/>
    <property type="match status" value="1"/>
</dbReference>
<dbReference type="Proteomes" id="UP000838878">
    <property type="component" value="Chromosome 5"/>
</dbReference>
<dbReference type="Gene3D" id="3.40.720.10">
    <property type="entry name" value="Alkaline Phosphatase, subunit A"/>
    <property type="match status" value="1"/>
</dbReference>
<keyword evidence="3" id="KW-1185">Reference proteome</keyword>